<dbReference type="CDD" id="cd07197">
    <property type="entry name" value="nitrilase"/>
    <property type="match status" value="1"/>
</dbReference>
<dbReference type="PANTHER" id="PTHR43674:SF16">
    <property type="entry name" value="CARBON-NITROGEN FAMILY, PUTATIVE (AFU_ORTHOLOGUE AFUA_5G02350)-RELATED"/>
    <property type="match status" value="1"/>
</dbReference>
<feature type="domain" description="CN hydrolase" evidence="2">
    <location>
        <begin position="6"/>
        <end position="262"/>
    </location>
</feature>
<organism evidence="3 4">
    <name type="scientific">Candidatus Olsenella pullistercoris</name>
    <dbReference type="NCBI Taxonomy" id="2838712"/>
    <lineage>
        <taxon>Bacteria</taxon>
        <taxon>Bacillati</taxon>
        <taxon>Actinomycetota</taxon>
        <taxon>Coriobacteriia</taxon>
        <taxon>Coriobacteriales</taxon>
        <taxon>Atopobiaceae</taxon>
        <taxon>Olsenella</taxon>
    </lineage>
</organism>
<proteinExistence type="predicted"/>
<dbReference type="InterPro" id="IPR003010">
    <property type="entry name" value="C-N_Hydrolase"/>
</dbReference>
<dbReference type="EMBL" id="DXBM01000045">
    <property type="protein sequence ID" value="HIZ46427.1"/>
    <property type="molecule type" value="Genomic_DNA"/>
</dbReference>
<reference evidence="3" key="1">
    <citation type="journal article" date="2021" name="PeerJ">
        <title>Extensive microbial diversity within the chicken gut microbiome revealed by metagenomics and culture.</title>
        <authorList>
            <person name="Gilroy R."/>
            <person name="Ravi A."/>
            <person name="Getino M."/>
            <person name="Pursley I."/>
            <person name="Horton D.L."/>
            <person name="Alikhan N.F."/>
            <person name="Baker D."/>
            <person name="Gharbi K."/>
            <person name="Hall N."/>
            <person name="Watson M."/>
            <person name="Adriaenssens E.M."/>
            <person name="Foster-Nyarko E."/>
            <person name="Jarju S."/>
            <person name="Secka A."/>
            <person name="Antonio M."/>
            <person name="Oren A."/>
            <person name="Chaudhuri R.R."/>
            <person name="La Ragione R."/>
            <person name="Hildebrand F."/>
            <person name="Pallen M.J."/>
        </authorList>
    </citation>
    <scope>NUCLEOTIDE SEQUENCE</scope>
    <source>
        <strain evidence="3">ChiHjej12B11-14209</strain>
    </source>
</reference>
<name>A0A9D2EZR8_9ACTN</name>
<keyword evidence="1 3" id="KW-0378">Hydrolase</keyword>
<evidence type="ECO:0000313" key="4">
    <source>
        <dbReference type="Proteomes" id="UP000824062"/>
    </source>
</evidence>
<gene>
    <name evidence="3" type="ORF">IAA19_05340</name>
</gene>
<dbReference type="PANTHER" id="PTHR43674">
    <property type="entry name" value="NITRILASE C965.09-RELATED"/>
    <property type="match status" value="1"/>
</dbReference>
<sequence>MYEDIITVSTVTLRPMWGQKERNLNRIMGYMRAAAKRGSDLVVFPEMALTGYDDEPGVPVAEKMQHKLAETVPGPATDAVASLAKELGLYVVMGMPVRDDDNSETVYNGLAVFSPEGLVGSYHKMHLPAPEPNWATRGDRPFIMETPWGPVGCGICYDTYCFPELMDYYVAKGCRLYVNSTALAHCHGRHLGDSTLQAATVREGIFIVSSNLGGLDVDNYFWGGSSILGPGADTWSPHYYAGMPFTAEGADEEALYTATIDLALATRMLYTHNPAVDGTDWRPDKYVGLFEDVLADESFGQ</sequence>
<dbReference type="AlphaFoldDB" id="A0A9D2EZR8"/>
<dbReference type="SUPFAM" id="SSF56317">
    <property type="entry name" value="Carbon-nitrogen hydrolase"/>
    <property type="match status" value="1"/>
</dbReference>
<dbReference type="PROSITE" id="PS50263">
    <property type="entry name" value="CN_HYDROLASE"/>
    <property type="match status" value="1"/>
</dbReference>
<comment type="caution">
    <text evidence="3">The sequence shown here is derived from an EMBL/GenBank/DDBJ whole genome shotgun (WGS) entry which is preliminary data.</text>
</comment>
<dbReference type="InterPro" id="IPR050345">
    <property type="entry name" value="Aliph_Amidase/BUP"/>
</dbReference>
<dbReference type="Proteomes" id="UP000824062">
    <property type="component" value="Unassembled WGS sequence"/>
</dbReference>
<accession>A0A9D2EZR8</accession>
<evidence type="ECO:0000313" key="3">
    <source>
        <dbReference type="EMBL" id="HIZ46427.1"/>
    </source>
</evidence>
<evidence type="ECO:0000259" key="2">
    <source>
        <dbReference type="PROSITE" id="PS50263"/>
    </source>
</evidence>
<dbReference type="Gene3D" id="3.60.110.10">
    <property type="entry name" value="Carbon-nitrogen hydrolase"/>
    <property type="match status" value="1"/>
</dbReference>
<reference evidence="3" key="2">
    <citation type="submission" date="2021-04" db="EMBL/GenBank/DDBJ databases">
        <authorList>
            <person name="Gilroy R."/>
        </authorList>
    </citation>
    <scope>NUCLEOTIDE SEQUENCE</scope>
    <source>
        <strain evidence="3">ChiHjej12B11-14209</strain>
    </source>
</reference>
<protein>
    <submittedName>
        <fullName evidence="3">Carbon-nitrogen hydrolase family protein</fullName>
    </submittedName>
</protein>
<dbReference type="InterPro" id="IPR036526">
    <property type="entry name" value="C-N_Hydrolase_sf"/>
</dbReference>
<dbReference type="Pfam" id="PF00795">
    <property type="entry name" value="CN_hydrolase"/>
    <property type="match status" value="1"/>
</dbReference>
<evidence type="ECO:0000256" key="1">
    <source>
        <dbReference type="ARBA" id="ARBA00022801"/>
    </source>
</evidence>
<dbReference type="GO" id="GO:0016811">
    <property type="term" value="F:hydrolase activity, acting on carbon-nitrogen (but not peptide) bonds, in linear amides"/>
    <property type="evidence" value="ECO:0007669"/>
    <property type="project" value="TreeGrafter"/>
</dbReference>